<name>A0A2M9C4Y1_9MICO</name>
<feature type="coiled-coil region" evidence="1">
    <location>
        <begin position="219"/>
        <end position="253"/>
    </location>
</feature>
<protein>
    <submittedName>
        <fullName evidence="4">Murein DD-endopeptidase MepM/ murein hydrolase activator NlpD</fullName>
    </submittedName>
</protein>
<feature type="compositionally biased region" description="Gly residues" evidence="2">
    <location>
        <begin position="282"/>
        <end position="297"/>
    </location>
</feature>
<dbReference type="PANTHER" id="PTHR21666:SF270">
    <property type="entry name" value="MUREIN HYDROLASE ACTIVATOR ENVC"/>
    <property type="match status" value="1"/>
</dbReference>
<feature type="coiled-coil region" evidence="1">
    <location>
        <begin position="70"/>
        <end position="118"/>
    </location>
</feature>
<sequence>MRLRRLARLNRTGSTRPLRPRRRLFPVAMVAVLGIALTGAIAQPSFAADYPSWDDVQAAKNNQAAGEAAVANIKNLIGQLQTQVEQTQAEAEKRGLELQVAEQKLFDAEDRATTIQEQADTSQAQADAATQQAGRLAAQLYRAGGGDLSVNIFLDGERPGGQADELLAKLGSMSKLVERSSSIYDAAQIAQNTAASMSAQAEVARGEREQLRVAAQDAMDAANAAAEAAAAALAEQQAQQITLEEQLKALQDTTAKTVAEWQKGEEERRQRELEAARLAAASGGGGGGSGPGPGLPGGYISDSGWAVPGAGRITDGFGGRGVICTGGGCSSSNHRGTDIGTGCSAPIYAAHSGTVISAGPYGTYGNWILIDHGGVQTGYAHIRPGGIFVSVGQQVEVGQNIASSGTTGASTGCHLHFEVRINGTPVNAVPFMAERGAGLG</sequence>
<dbReference type="Pfam" id="PF01551">
    <property type="entry name" value="Peptidase_M23"/>
    <property type="match status" value="1"/>
</dbReference>
<keyword evidence="4" id="KW-0378">Hydrolase</keyword>
<dbReference type="InterPro" id="IPR011055">
    <property type="entry name" value="Dup_hybrid_motif"/>
</dbReference>
<evidence type="ECO:0000313" key="5">
    <source>
        <dbReference type="Proteomes" id="UP000230161"/>
    </source>
</evidence>
<dbReference type="Gene3D" id="2.70.70.10">
    <property type="entry name" value="Glucose Permease (Domain IIA)"/>
    <property type="match status" value="1"/>
</dbReference>
<accession>A0A2M9C4Y1</accession>
<dbReference type="SUPFAM" id="SSF51261">
    <property type="entry name" value="Duplicated hybrid motif"/>
    <property type="match status" value="1"/>
</dbReference>
<keyword evidence="1" id="KW-0175">Coiled coil</keyword>
<dbReference type="AlphaFoldDB" id="A0A2M9C4Y1"/>
<evidence type="ECO:0000259" key="3">
    <source>
        <dbReference type="Pfam" id="PF01551"/>
    </source>
</evidence>
<dbReference type="InterPro" id="IPR050570">
    <property type="entry name" value="Cell_wall_metabolism_enzyme"/>
</dbReference>
<evidence type="ECO:0000313" key="4">
    <source>
        <dbReference type="EMBL" id="PJJ65590.1"/>
    </source>
</evidence>
<evidence type="ECO:0000256" key="2">
    <source>
        <dbReference type="SAM" id="MobiDB-lite"/>
    </source>
</evidence>
<keyword evidence="5" id="KW-1185">Reference proteome</keyword>
<dbReference type="EMBL" id="PGFB01000001">
    <property type="protein sequence ID" value="PJJ65590.1"/>
    <property type="molecule type" value="Genomic_DNA"/>
</dbReference>
<feature type="domain" description="M23ase beta-sheet core" evidence="3">
    <location>
        <begin position="333"/>
        <end position="427"/>
    </location>
</feature>
<dbReference type="PANTHER" id="PTHR21666">
    <property type="entry name" value="PEPTIDASE-RELATED"/>
    <property type="match status" value="1"/>
</dbReference>
<dbReference type="Proteomes" id="UP000230161">
    <property type="component" value="Unassembled WGS sequence"/>
</dbReference>
<proteinExistence type="predicted"/>
<evidence type="ECO:0000256" key="1">
    <source>
        <dbReference type="SAM" id="Coils"/>
    </source>
</evidence>
<dbReference type="CDD" id="cd12797">
    <property type="entry name" value="M23_peptidase"/>
    <property type="match status" value="1"/>
</dbReference>
<dbReference type="GO" id="GO:0004222">
    <property type="term" value="F:metalloendopeptidase activity"/>
    <property type="evidence" value="ECO:0007669"/>
    <property type="project" value="TreeGrafter"/>
</dbReference>
<reference evidence="4 5" key="1">
    <citation type="submission" date="2017-11" db="EMBL/GenBank/DDBJ databases">
        <title>Genomic Encyclopedia of Archaeal and Bacterial Type Strains, Phase II (KMG-II): From Individual Species to Whole Genera.</title>
        <authorList>
            <person name="Goeker M."/>
        </authorList>
    </citation>
    <scope>NUCLEOTIDE SEQUENCE [LARGE SCALE GENOMIC DNA]</scope>
    <source>
        <strain evidence="4 5">DSM 25625</strain>
    </source>
</reference>
<dbReference type="RefSeq" id="WP_245861267.1">
    <property type="nucleotide sequence ID" value="NZ_PGFB01000001.1"/>
</dbReference>
<dbReference type="InterPro" id="IPR016047">
    <property type="entry name" value="M23ase_b-sheet_dom"/>
</dbReference>
<comment type="caution">
    <text evidence="4">The sequence shown here is derived from an EMBL/GenBank/DDBJ whole genome shotgun (WGS) entry which is preliminary data.</text>
</comment>
<gene>
    <name evidence="4" type="ORF">CLV54_0626</name>
</gene>
<organism evidence="4 5">
    <name type="scientific">Compostimonas suwonensis</name>
    <dbReference type="NCBI Taxonomy" id="1048394"/>
    <lineage>
        <taxon>Bacteria</taxon>
        <taxon>Bacillati</taxon>
        <taxon>Actinomycetota</taxon>
        <taxon>Actinomycetes</taxon>
        <taxon>Micrococcales</taxon>
        <taxon>Microbacteriaceae</taxon>
        <taxon>Compostimonas</taxon>
    </lineage>
</organism>
<feature type="region of interest" description="Disordered" evidence="2">
    <location>
        <begin position="280"/>
        <end position="300"/>
    </location>
</feature>